<dbReference type="FunFam" id="2.30.30.40:FF:000016">
    <property type="entry name" value="RIMS-binding protein 2 isoform X2"/>
    <property type="match status" value="1"/>
</dbReference>
<evidence type="ECO:0000256" key="7">
    <source>
        <dbReference type="SAM" id="Coils"/>
    </source>
</evidence>
<feature type="region of interest" description="Disordered" evidence="8">
    <location>
        <begin position="715"/>
        <end position="762"/>
    </location>
</feature>
<feature type="region of interest" description="Disordered" evidence="8">
    <location>
        <begin position="429"/>
        <end position="449"/>
    </location>
</feature>
<dbReference type="SMART" id="SM00060">
    <property type="entry name" value="FN3"/>
    <property type="match status" value="2"/>
</dbReference>
<dbReference type="PANTHER" id="PTHR14234:SF19">
    <property type="entry name" value="RIM-BINDING PROTEIN, ISOFORM F"/>
    <property type="match status" value="1"/>
</dbReference>
<dbReference type="Pfam" id="PF25523">
    <property type="entry name" value="Ig_RIMBP2"/>
    <property type="match status" value="2"/>
</dbReference>
<dbReference type="Gene3D" id="2.30.30.40">
    <property type="entry name" value="SH3 Domains"/>
    <property type="match status" value="3"/>
</dbReference>
<dbReference type="InterPro" id="IPR057884">
    <property type="entry name" value="FN3_RIM-BP1/2/3"/>
</dbReference>
<dbReference type="InterPro" id="IPR013783">
    <property type="entry name" value="Ig-like_fold"/>
</dbReference>
<dbReference type="InterPro" id="IPR036028">
    <property type="entry name" value="SH3-like_dom_sf"/>
</dbReference>
<dbReference type="PROSITE" id="PS50002">
    <property type="entry name" value="SH3"/>
    <property type="match status" value="3"/>
</dbReference>
<feature type="domain" description="Fibronectin type-III" evidence="10">
    <location>
        <begin position="1159"/>
        <end position="1245"/>
    </location>
</feature>
<feature type="compositionally biased region" description="Low complexity" evidence="8">
    <location>
        <begin position="1463"/>
        <end position="1477"/>
    </location>
</feature>
<feature type="coiled-coil region" evidence="7">
    <location>
        <begin position="467"/>
        <end position="712"/>
    </location>
</feature>
<dbReference type="Gene3D" id="2.60.40.10">
    <property type="entry name" value="Immunoglobulins"/>
    <property type="match status" value="3"/>
</dbReference>
<feature type="domain" description="SH3" evidence="9">
    <location>
        <begin position="1741"/>
        <end position="1809"/>
    </location>
</feature>
<dbReference type="GO" id="GO:0007274">
    <property type="term" value="P:neuromuscular synaptic transmission"/>
    <property type="evidence" value="ECO:0007669"/>
    <property type="project" value="TreeGrafter"/>
</dbReference>
<evidence type="ECO:0000259" key="10">
    <source>
        <dbReference type="PROSITE" id="PS50853"/>
    </source>
</evidence>
<feature type="compositionally biased region" description="Acidic residues" evidence="8">
    <location>
        <begin position="976"/>
        <end position="985"/>
    </location>
</feature>
<feature type="compositionally biased region" description="Basic and acidic residues" evidence="8">
    <location>
        <begin position="1539"/>
        <end position="1559"/>
    </location>
</feature>
<feature type="region of interest" description="Disordered" evidence="8">
    <location>
        <begin position="29"/>
        <end position="65"/>
    </location>
</feature>
<feature type="region of interest" description="Disordered" evidence="8">
    <location>
        <begin position="959"/>
        <end position="998"/>
    </location>
</feature>
<keyword evidence="4" id="KW-0963">Cytoplasm</keyword>
<dbReference type="Gene3D" id="1.20.5.170">
    <property type="match status" value="2"/>
</dbReference>
<feature type="region of interest" description="Disordered" evidence="8">
    <location>
        <begin position="1935"/>
        <end position="2027"/>
    </location>
</feature>
<dbReference type="CDD" id="cd12014">
    <property type="entry name" value="SH3_RIM-BP_1"/>
    <property type="match status" value="1"/>
</dbReference>
<feature type="compositionally biased region" description="Basic and acidic residues" evidence="8">
    <location>
        <begin position="429"/>
        <end position="443"/>
    </location>
</feature>
<evidence type="ECO:0000256" key="8">
    <source>
        <dbReference type="SAM" id="MobiDB-lite"/>
    </source>
</evidence>
<feature type="region of interest" description="Disordered" evidence="8">
    <location>
        <begin position="75"/>
        <end position="94"/>
    </location>
</feature>
<dbReference type="GO" id="GO:0045202">
    <property type="term" value="C:synapse"/>
    <property type="evidence" value="ECO:0007669"/>
    <property type="project" value="GOC"/>
</dbReference>
<feature type="region of interest" description="Disordered" evidence="8">
    <location>
        <begin position="338"/>
        <end position="372"/>
    </location>
</feature>
<evidence type="ECO:0000313" key="12">
    <source>
        <dbReference type="Proteomes" id="UP001186944"/>
    </source>
</evidence>
<dbReference type="InterPro" id="IPR040325">
    <property type="entry name" value="RIMBP1/2/3"/>
</dbReference>
<feature type="region of interest" description="Disordered" evidence="8">
    <location>
        <begin position="1418"/>
        <end position="1688"/>
    </location>
</feature>
<evidence type="ECO:0008006" key="13">
    <source>
        <dbReference type="Google" id="ProtNLM"/>
    </source>
</evidence>
<feature type="compositionally biased region" description="Polar residues" evidence="8">
    <location>
        <begin position="1937"/>
        <end position="1960"/>
    </location>
</feature>
<evidence type="ECO:0000256" key="3">
    <source>
        <dbReference type="ARBA" id="ARBA00022443"/>
    </source>
</evidence>
<dbReference type="FunFam" id="2.30.30.40:FF:000006">
    <property type="entry name" value="RIMS-binding protein 2 isoform X1"/>
    <property type="match status" value="1"/>
</dbReference>
<dbReference type="InterPro" id="IPR035755">
    <property type="entry name" value="RIM-BP_SH3_3"/>
</dbReference>
<keyword evidence="12" id="KW-1185">Reference proteome</keyword>
<evidence type="ECO:0000256" key="5">
    <source>
        <dbReference type="ARBA" id="ARBA00022737"/>
    </source>
</evidence>
<keyword evidence="5" id="KW-0677">Repeat</keyword>
<dbReference type="Pfam" id="PF14604">
    <property type="entry name" value="SH3_9"/>
    <property type="match status" value="1"/>
</dbReference>
<feature type="compositionally biased region" description="Basic and acidic residues" evidence="8">
    <location>
        <begin position="808"/>
        <end position="818"/>
    </location>
</feature>
<sequence length="2027" mass="226438">MNMETQRRYHSAFQRLNLKDDFEFDINDISRASTPTSTMSSKSEGHRRRSERSHHHRSHSIEDYKRKIARLKSELESEKARTKQMHREKSSEIKMLREAYEKDKKKEIESIEVKLTEAKKREIELLQETIMKNKDKELQQVLRYKEGEVLRLRKKFEQEKEKIKEAVLESEKRQFEENARTMEEQMHRLKEEKDKYEQDYKRKCEEEKKKEAEFSQIKEGYDVELRKILGEHRKLAMGNLEKLKLAEKQLNEGVISEDEAMSITESLRITPFSEISSRAPSRPLITRMDEFKLEELEIEKYLASATPSPNPAAMLGRTFTIDGKSPLSVIQAPDSVCNTPSIAGSEPSTTTKENRRSVEEKDRHLQKRISDLQTQTQRLERKIGILKAENDSLKRQKDDQRPLEEKIKTLKKRNAELAAIARRLEEKAKHLQQENIKKSKDEVSQPESDQMKKMFARQRNVQMYEEKEELVSIIKQAAKERLQMEKQLAKLKPNPALQIDAKKLKDLETTNETLQKELSKLEKAKEDTERLEVELTQKKIECESLSEEVSKQKERNQQLESELQDTAARNTQLTIQVSDLQHRLHDFDKVNEECKVLRVNLTEAQNECDLAKGERNVLQSKVDHLEATVKGLKESAEKLQQLEDEHQNTIQQLRQKQNEIQHLQQVQDTAKREYEEALHSLQSRVTELQLNCQTQEDRHKQLTQELHTLQAAASKNNFKQSPSPSQHQSSNKSSSSSNHPSSVLSSSSSSKSQHPVQEHLHQSNASLQEAQGLTNGNEHNHQVESTKSHDTGFADDDETELDNSHIPSPDHGKSHGDFEDPELNEISKKLKELEASDSEEELLTGEDKGEDSGMESQKEQKMKSKALEDKLSVPGRKGPIQVYIAKYSYDPFQHSPNDNPDAELPLDAGDYVLVYGEMDEDGFFDGELIDGRKGLVPSNFIERVADEDLSEFHAAMAGTNHHDDDSVTGNSVGNDLDFDSSEEVDEKPISNTKQEIKRTDDSAYLPKVDSSKTQDIQTAAGCHGNRSGELSGSGIPDLDILNATSGIKIPDSTVRDVAQSGSGIPCPREITLDRQLTNSIVISWKPPEQTGKIIAVKSYHVVVDSEVKMVIRGNERTKALIENLDTTQNHRVSVRCVSSQGQSVDRQCTLLIGKDAVPAPSELKASDITANSAHISWLPGNSNYQHSIIVNDQDICTCKPGVTSHTLTGLVPSSVHKVKVVGKSLTADRHGDRLSAFVEFKTLAGGSPDPPINVQVEAGPREGTLLLTWLPVTIEMSGLSNGAIVSGYVVYADGQKTKFASGPTNDHIILGSEDFRGFIPRQLMLRTVTTDNTESADSEIVKLPQALINEITEGAAKVITKERSNKGTHKSAIPQIKVKGQDGNVTDGSYKGITDGVVTEGPERDLSPMIDNIEYEEDFVETSSSSELSDIPEEVEEENDDQLTNRISPSGKLSPSLVNGHISPSKGKSGKSTPRSSPNKKLSPIDPQSKGSPAVSRVVPAIEITRDSSSERGNSFDVSDDDMDGGRRVSLSNKRGHGERRDSPSSKRSQDLKHEKEKQTGTTKEGNVENLNGHGEDVSIVKSSGSFSKKPDKSSVVSDLVHKNEVNIRTGPNTESPKRTPKHGSVISEKDVHCEIDSTSTHRNSPKVPQSASPKHGAKIDGRVSNSPHRGVNKIHNDPNANKISNSPYTVRDNAHISDSYLSHDAESTRIPQLDLTDYEVDDSCDVDSISGEINPPIEDNRVRLFVALFDYDPESMSPNVESLEEELPFKEGQIIKIYGDKDADGFYRGECNGRVGFVPCNMVSEVQVDDPDLAEQLLKESQAAFNLNTHISEGDNYMKPLDVNTEDMRSSPNRVTTVTASTQRRKMVALYDYDPQELSPNVDAELELSFKSGDNIVIYGDMDDDGFYLGELNGQRGLVPSNFLQDAPLSDEENIESASIISPSRSGESINNLTGSRTSDLGVDKTKKVGPGPEMEPQSQQDGLSNSSQSQTPTRSRSVSPEDGKQKKKGSSILSKGKSIFKKLTR</sequence>
<feature type="compositionally biased region" description="Low complexity" evidence="8">
    <location>
        <begin position="719"/>
        <end position="755"/>
    </location>
</feature>
<evidence type="ECO:0000256" key="2">
    <source>
        <dbReference type="ARBA" id="ARBA00010749"/>
    </source>
</evidence>
<keyword evidence="3 6" id="KW-0728">SH3 domain</keyword>
<feature type="compositionally biased region" description="Low complexity" evidence="8">
    <location>
        <begin position="1986"/>
        <end position="2000"/>
    </location>
</feature>
<feature type="domain" description="Fibronectin type-III" evidence="10">
    <location>
        <begin position="1066"/>
        <end position="1156"/>
    </location>
</feature>
<feature type="compositionally biased region" description="Polar residues" evidence="8">
    <location>
        <begin position="1637"/>
        <end position="1653"/>
    </location>
</feature>
<feature type="compositionally biased region" description="Polar residues" evidence="8">
    <location>
        <begin position="338"/>
        <end position="351"/>
    </location>
</feature>
<dbReference type="FunFam" id="2.30.30.40:FF:000023">
    <property type="entry name" value="RIMS-binding protein 2 isoform F"/>
    <property type="match status" value="1"/>
</dbReference>
<keyword evidence="7" id="KW-0175">Coiled coil</keyword>
<feature type="compositionally biased region" description="Polar residues" evidence="8">
    <location>
        <begin position="1679"/>
        <end position="1688"/>
    </location>
</feature>
<feature type="compositionally biased region" description="Basic and acidic residues" evidence="8">
    <location>
        <begin position="845"/>
        <end position="869"/>
    </location>
</feature>
<evidence type="ECO:0000256" key="6">
    <source>
        <dbReference type="PROSITE-ProRule" id="PRU00192"/>
    </source>
</evidence>
<feature type="compositionally biased region" description="Acidic residues" evidence="8">
    <location>
        <begin position="835"/>
        <end position="844"/>
    </location>
</feature>
<dbReference type="InterPro" id="IPR003961">
    <property type="entry name" value="FN3_dom"/>
</dbReference>
<feature type="compositionally biased region" description="Basic and acidic residues" evidence="8">
    <location>
        <begin position="352"/>
        <end position="363"/>
    </location>
</feature>
<dbReference type="PANTHER" id="PTHR14234">
    <property type="entry name" value="RIM BINDING PROTEIN-RELATED"/>
    <property type="match status" value="1"/>
</dbReference>
<dbReference type="Pfam" id="PF07653">
    <property type="entry name" value="SH3_2"/>
    <property type="match status" value="2"/>
</dbReference>
<feature type="domain" description="SH3" evidence="9">
    <location>
        <begin position="878"/>
        <end position="946"/>
    </location>
</feature>
<evidence type="ECO:0000256" key="4">
    <source>
        <dbReference type="ARBA" id="ARBA00022490"/>
    </source>
</evidence>
<feature type="region of interest" description="Disordered" evidence="8">
    <location>
        <begin position="776"/>
        <end position="869"/>
    </location>
</feature>
<comment type="subcellular location">
    <subcellularLocation>
        <location evidence="1">Cytoplasm</location>
    </subcellularLocation>
</comment>
<feature type="compositionally biased region" description="Basic and acidic residues" evidence="8">
    <location>
        <begin position="825"/>
        <end position="834"/>
    </location>
</feature>
<evidence type="ECO:0000313" key="11">
    <source>
        <dbReference type="EMBL" id="KAK3083880.1"/>
    </source>
</evidence>
<dbReference type="CDD" id="cd12013">
    <property type="entry name" value="SH3_RIM-BP_3"/>
    <property type="match status" value="1"/>
</dbReference>
<dbReference type="CDD" id="cd12012">
    <property type="entry name" value="SH3_RIM-BP_2"/>
    <property type="match status" value="1"/>
</dbReference>
<gene>
    <name evidence="11" type="ORF">FSP39_004557</name>
</gene>
<evidence type="ECO:0000256" key="1">
    <source>
        <dbReference type="ARBA" id="ARBA00004496"/>
    </source>
</evidence>
<name>A0AA88XMH8_PINIB</name>
<evidence type="ECO:0000259" key="9">
    <source>
        <dbReference type="PROSITE" id="PS50002"/>
    </source>
</evidence>
<dbReference type="SUPFAM" id="SSF50044">
    <property type="entry name" value="SH3-domain"/>
    <property type="match status" value="3"/>
</dbReference>
<feature type="compositionally biased region" description="Basic and acidic residues" evidence="8">
    <location>
        <begin position="778"/>
        <end position="792"/>
    </location>
</feature>
<comment type="caution">
    <text evidence="11">The sequence shown here is derived from an EMBL/GenBank/DDBJ whole genome shotgun (WGS) entry which is preliminary data.</text>
</comment>
<protein>
    <recommendedName>
        <fullName evidence="13">RIMS-binding protein 2</fullName>
    </recommendedName>
</protein>
<organism evidence="11 12">
    <name type="scientific">Pinctada imbricata</name>
    <name type="common">Atlantic pearl-oyster</name>
    <name type="synonym">Pinctada martensii</name>
    <dbReference type="NCBI Taxonomy" id="66713"/>
    <lineage>
        <taxon>Eukaryota</taxon>
        <taxon>Metazoa</taxon>
        <taxon>Spiralia</taxon>
        <taxon>Lophotrochozoa</taxon>
        <taxon>Mollusca</taxon>
        <taxon>Bivalvia</taxon>
        <taxon>Autobranchia</taxon>
        <taxon>Pteriomorphia</taxon>
        <taxon>Pterioida</taxon>
        <taxon>Pterioidea</taxon>
        <taxon>Pteriidae</taxon>
        <taxon>Pinctada</taxon>
    </lineage>
</organism>
<feature type="compositionally biased region" description="Polar residues" evidence="8">
    <location>
        <begin position="1442"/>
        <end position="1457"/>
    </location>
</feature>
<reference evidence="11" key="1">
    <citation type="submission" date="2019-08" db="EMBL/GenBank/DDBJ databases">
        <title>The improved chromosome-level genome for the pearl oyster Pinctada fucata martensii using PacBio sequencing and Hi-C.</title>
        <authorList>
            <person name="Zheng Z."/>
        </authorList>
    </citation>
    <scope>NUCLEOTIDE SEQUENCE</scope>
    <source>
        <strain evidence="11">ZZ-2019</strain>
        <tissue evidence="11">Adductor muscle</tissue>
    </source>
</reference>
<dbReference type="InterPro" id="IPR057950">
    <property type="entry name" value="RIMB1/RIM3A-C-like_N"/>
</dbReference>
<dbReference type="Pfam" id="PF25566">
    <property type="entry name" value="RIMB1_N"/>
    <property type="match status" value="1"/>
</dbReference>
<feature type="compositionally biased region" description="Acidic residues" evidence="8">
    <location>
        <begin position="1430"/>
        <end position="1441"/>
    </location>
</feature>
<dbReference type="CDD" id="cd00063">
    <property type="entry name" value="FN3"/>
    <property type="match status" value="2"/>
</dbReference>
<feature type="domain" description="SH3" evidence="9">
    <location>
        <begin position="1863"/>
        <end position="1930"/>
    </location>
</feature>
<dbReference type="PROSITE" id="PS50853">
    <property type="entry name" value="FN3"/>
    <property type="match status" value="2"/>
</dbReference>
<dbReference type="InterPro" id="IPR001452">
    <property type="entry name" value="SH3_domain"/>
</dbReference>
<accession>A0AA88XMH8</accession>
<dbReference type="SUPFAM" id="SSF49265">
    <property type="entry name" value="Fibronectin type III"/>
    <property type="match status" value="2"/>
</dbReference>
<dbReference type="Proteomes" id="UP001186944">
    <property type="component" value="Unassembled WGS sequence"/>
</dbReference>
<dbReference type="EMBL" id="VSWD01000013">
    <property type="protein sequence ID" value="KAK3083880.1"/>
    <property type="molecule type" value="Genomic_DNA"/>
</dbReference>
<dbReference type="SMART" id="SM00326">
    <property type="entry name" value="SH3"/>
    <property type="match status" value="3"/>
</dbReference>
<comment type="similarity">
    <text evidence="2">Belongs to the RIMBP family.</text>
</comment>
<feature type="compositionally biased region" description="Polar residues" evidence="8">
    <location>
        <begin position="30"/>
        <end position="39"/>
    </location>
</feature>
<dbReference type="InterPro" id="IPR035753">
    <property type="entry name" value="RIM-BP_SH3_2"/>
</dbReference>
<feature type="compositionally biased region" description="Basic residues" evidence="8">
    <location>
        <begin position="45"/>
        <end position="58"/>
    </location>
</feature>
<dbReference type="InterPro" id="IPR036116">
    <property type="entry name" value="FN3_sf"/>
</dbReference>
<proteinExistence type="inferred from homology"/>